<protein>
    <recommendedName>
        <fullName evidence="4">Secreted protein</fullName>
    </recommendedName>
</protein>
<dbReference type="Proteomes" id="UP000008177">
    <property type="component" value="Unplaced contigs"/>
</dbReference>
<keyword evidence="1" id="KW-0732">Signal</keyword>
<gene>
    <name evidence="2" type="ORF">BofuT4_uP110710.1</name>
</gene>
<evidence type="ECO:0008006" key="4">
    <source>
        <dbReference type="Google" id="ProtNLM"/>
    </source>
</evidence>
<dbReference type="AlphaFoldDB" id="G2Y606"/>
<evidence type="ECO:0000313" key="2">
    <source>
        <dbReference type="EMBL" id="CCD48058.1"/>
    </source>
</evidence>
<feature type="signal peptide" evidence="1">
    <location>
        <begin position="1"/>
        <end position="19"/>
    </location>
</feature>
<feature type="chain" id="PRO_5003440503" description="Secreted protein" evidence="1">
    <location>
        <begin position="20"/>
        <end position="89"/>
    </location>
</feature>
<organism evidence="2 3">
    <name type="scientific">Botryotinia fuckeliana (strain T4)</name>
    <name type="common">Noble rot fungus</name>
    <name type="synonym">Botrytis cinerea</name>
    <dbReference type="NCBI Taxonomy" id="999810"/>
    <lineage>
        <taxon>Eukaryota</taxon>
        <taxon>Fungi</taxon>
        <taxon>Dikarya</taxon>
        <taxon>Ascomycota</taxon>
        <taxon>Pezizomycotina</taxon>
        <taxon>Leotiomycetes</taxon>
        <taxon>Helotiales</taxon>
        <taxon>Sclerotiniaceae</taxon>
        <taxon>Botrytis</taxon>
    </lineage>
</organism>
<accession>G2Y606</accession>
<evidence type="ECO:0000256" key="1">
    <source>
        <dbReference type="SAM" id="SignalP"/>
    </source>
</evidence>
<dbReference type="HOGENOM" id="CLU_2454463_0_0_1"/>
<reference evidence="3" key="1">
    <citation type="journal article" date="2011" name="PLoS Genet.">
        <title>Genomic analysis of the necrotrophic fungal pathogens Sclerotinia sclerotiorum and Botrytis cinerea.</title>
        <authorList>
            <person name="Amselem J."/>
            <person name="Cuomo C.A."/>
            <person name="van Kan J.A."/>
            <person name="Viaud M."/>
            <person name="Benito E.P."/>
            <person name="Couloux A."/>
            <person name="Coutinho P.M."/>
            <person name="de Vries R.P."/>
            <person name="Dyer P.S."/>
            <person name="Fillinger S."/>
            <person name="Fournier E."/>
            <person name="Gout L."/>
            <person name="Hahn M."/>
            <person name="Kohn L."/>
            <person name="Lapalu N."/>
            <person name="Plummer K.M."/>
            <person name="Pradier J.M."/>
            <person name="Quevillon E."/>
            <person name="Sharon A."/>
            <person name="Simon A."/>
            <person name="ten Have A."/>
            <person name="Tudzynski B."/>
            <person name="Tudzynski P."/>
            <person name="Wincker P."/>
            <person name="Andrew M."/>
            <person name="Anthouard V."/>
            <person name="Beever R.E."/>
            <person name="Beffa R."/>
            <person name="Benoit I."/>
            <person name="Bouzid O."/>
            <person name="Brault B."/>
            <person name="Chen Z."/>
            <person name="Choquer M."/>
            <person name="Collemare J."/>
            <person name="Cotton P."/>
            <person name="Danchin E.G."/>
            <person name="Da Silva C."/>
            <person name="Gautier A."/>
            <person name="Giraud C."/>
            <person name="Giraud T."/>
            <person name="Gonzalez C."/>
            <person name="Grossetete S."/>
            <person name="Guldener U."/>
            <person name="Henrissat B."/>
            <person name="Howlett B.J."/>
            <person name="Kodira C."/>
            <person name="Kretschmer M."/>
            <person name="Lappartient A."/>
            <person name="Leroch M."/>
            <person name="Levis C."/>
            <person name="Mauceli E."/>
            <person name="Neuveglise C."/>
            <person name="Oeser B."/>
            <person name="Pearson M."/>
            <person name="Poulain J."/>
            <person name="Poussereau N."/>
            <person name="Quesneville H."/>
            <person name="Rascle C."/>
            <person name="Schumacher J."/>
            <person name="Segurens B."/>
            <person name="Sexton A."/>
            <person name="Silva E."/>
            <person name="Sirven C."/>
            <person name="Soanes D.M."/>
            <person name="Talbot N.J."/>
            <person name="Templeton M."/>
            <person name="Yandava C."/>
            <person name="Yarden O."/>
            <person name="Zeng Q."/>
            <person name="Rollins J.A."/>
            <person name="Lebrun M.H."/>
            <person name="Dickman M."/>
        </authorList>
    </citation>
    <scope>NUCLEOTIDE SEQUENCE [LARGE SCALE GENOMIC DNA]</scope>
    <source>
        <strain evidence="3">T4</strain>
    </source>
</reference>
<dbReference type="InParanoid" id="G2Y606"/>
<proteinExistence type="predicted"/>
<dbReference type="EMBL" id="FQ790291">
    <property type="protein sequence ID" value="CCD48058.1"/>
    <property type="molecule type" value="Genomic_DNA"/>
</dbReference>
<evidence type="ECO:0000313" key="3">
    <source>
        <dbReference type="Proteomes" id="UP000008177"/>
    </source>
</evidence>
<sequence length="89" mass="10102">MACLLFVPVLLLPWHLASLTTMRLRLCTDGQYKTYTEPLEITDILISWTLSEKVFALFRDRKGNLVASRGSFVSFPVSLIVPQFPFPSP</sequence>
<name>G2Y606_BOTF4</name>